<dbReference type="AlphaFoldDB" id="A0A7I9VJR3"/>
<comment type="caution">
    <text evidence="1">The sequence shown here is derived from an EMBL/GenBank/DDBJ whole genome shotgun (WGS) entry which is preliminary data.</text>
</comment>
<evidence type="ECO:0008006" key="3">
    <source>
        <dbReference type="Google" id="ProtNLM"/>
    </source>
</evidence>
<sequence length="188" mass="19296">MRGVVRIGLVSDSWGDTPLLARALAALDQAGAERTFFLGGCWADVDAALAPPLAPPGAARIRARLVRVASRSCPERASAGAPGKVIELIGGALGYLVSDKADLTRDEIESATFLLHGGAGEAGLVRIGPRFFVTPGRLAPPQGAPGAGSWALLEVDGPRVGLVVHGADGAERTRLAEQLPPGAQVKIQ</sequence>
<reference evidence="2" key="1">
    <citation type="journal article" date="2020" name="Appl. Environ. Microbiol.">
        <title>Diazotrophic Anaeromyxobacter Isolates from Soils.</title>
        <authorList>
            <person name="Masuda Y."/>
            <person name="Yamanaka H."/>
            <person name="Xu Z.X."/>
            <person name="Shiratori Y."/>
            <person name="Aono T."/>
            <person name="Amachi S."/>
            <person name="Senoo K."/>
            <person name="Itoh H."/>
        </authorList>
    </citation>
    <scope>NUCLEOTIDE SEQUENCE [LARGE SCALE GENOMIC DNA]</scope>
    <source>
        <strain evidence="2">R267</strain>
    </source>
</reference>
<dbReference type="SUPFAM" id="SSF56300">
    <property type="entry name" value="Metallo-dependent phosphatases"/>
    <property type="match status" value="1"/>
</dbReference>
<evidence type="ECO:0000313" key="2">
    <source>
        <dbReference type="Proteomes" id="UP000503640"/>
    </source>
</evidence>
<dbReference type="Proteomes" id="UP000503640">
    <property type="component" value="Unassembled WGS sequence"/>
</dbReference>
<dbReference type="InterPro" id="IPR029052">
    <property type="entry name" value="Metallo-depent_PP-like"/>
</dbReference>
<evidence type="ECO:0000313" key="1">
    <source>
        <dbReference type="EMBL" id="GEJ56429.1"/>
    </source>
</evidence>
<proteinExistence type="predicted"/>
<protein>
    <recommendedName>
        <fullName evidence="3">Calcineurin-like phosphoesterase domain-containing protein</fullName>
    </recommendedName>
</protein>
<dbReference type="EMBL" id="BJTG01000002">
    <property type="protein sequence ID" value="GEJ56429.1"/>
    <property type="molecule type" value="Genomic_DNA"/>
</dbReference>
<name>A0A7I9VJR3_9BACT</name>
<accession>A0A7I9VJR3</accession>
<gene>
    <name evidence="1" type="ORF">AMYX_11700</name>
</gene>
<organism evidence="1 2">
    <name type="scientific">Anaeromyxobacter diazotrophicus</name>
    <dbReference type="NCBI Taxonomy" id="2590199"/>
    <lineage>
        <taxon>Bacteria</taxon>
        <taxon>Pseudomonadati</taxon>
        <taxon>Myxococcota</taxon>
        <taxon>Myxococcia</taxon>
        <taxon>Myxococcales</taxon>
        <taxon>Cystobacterineae</taxon>
        <taxon>Anaeromyxobacteraceae</taxon>
        <taxon>Anaeromyxobacter</taxon>
    </lineage>
</organism>
<keyword evidence="2" id="KW-1185">Reference proteome</keyword>